<dbReference type="Gene3D" id="1.10.268.10">
    <property type="entry name" value="Topoisomerase, domain 3"/>
    <property type="match status" value="1"/>
</dbReference>
<dbReference type="InterPro" id="IPR013759">
    <property type="entry name" value="Topo_IIA_B_C"/>
</dbReference>
<dbReference type="PRINTS" id="PR00418">
    <property type="entry name" value="TPI2FAMILY"/>
</dbReference>
<keyword evidence="10" id="KW-0799">Topoisomerase</keyword>
<dbReference type="InterPro" id="IPR001154">
    <property type="entry name" value="TopoII_euk"/>
</dbReference>
<dbReference type="InterPro" id="IPR036890">
    <property type="entry name" value="HATPase_C_sf"/>
</dbReference>
<keyword evidence="11" id="KW-0238">DNA-binding</keyword>
<feature type="domain" description="Toprim" evidence="13">
    <location>
        <begin position="418"/>
        <end position="539"/>
    </location>
</feature>
<dbReference type="InterPro" id="IPR013506">
    <property type="entry name" value="Topo_IIA_bsu_dom2"/>
</dbReference>
<evidence type="ECO:0000256" key="9">
    <source>
        <dbReference type="ARBA" id="ARBA00022842"/>
    </source>
</evidence>
<dbReference type="GO" id="GO:0000819">
    <property type="term" value="P:sister chromatid segregation"/>
    <property type="evidence" value="ECO:0007669"/>
    <property type="project" value="TreeGrafter"/>
</dbReference>
<evidence type="ECO:0000256" key="10">
    <source>
        <dbReference type="ARBA" id="ARBA00023029"/>
    </source>
</evidence>
<dbReference type="PROSITE" id="PS00177">
    <property type="entry name" value="TOPOISOMERASE_II"/>
    <property type="match status" value="1"/>
</dbReference>
<dbReference type="FunFam" id="3.40.50.670:FF:000001">
    <property type="entry name" value="DNA topoisomerase 2"/>
    <property type="match status" value="1"/>
</dbReference>
<accession>A0A6C0IY66</accession>
<feature type="domain" description="Topo IIA-type catalytic" evidence="14">
    <location>
        <begin position="665"/>
        <end position="1070"/>
    </location>
</feature>
<dbReference type="SUPFAM" id="SSF54211">
    <property type="entry name" value="Ribosomal protein S5 domain 2-like"/>
    <property type="match status" value="1"/>
</dbReference>
<keyword evidence="7" id="KW-0547">Nucleotide-binding</keyword>
<keyword evidence="6" id="KW-0479">Metal-binding</keyword>
<evidence type="ECO:0000259" key="13">
    <source>
        <dbReference type="PROSITE" id="PS50880"/>
    </source>
</evidence>
<keyword evidence="8" id="KW-0067">ATP-binding</keyword>
<dbReference type="InterPro" id="IPR013760">
    <property type="entry name" value="Topo_IIA-like_dom_sf"/>
</dbReference>
<dbReference type="SMART" id="SM00433">
    <property type="entry name" value="TOP2c"/>
    <property type="match status" value="1"/>
</dbReference>
<evidence type="ECO:0000259" key="14">
    <source>
        <dbReference type="PROSITE" id="PS52040"/>
    </source>
</evidence>
<dbReference type="SUPFAM" id="SSF56719">
    <property type="entry name" value="Type II DNA topoisomerase"/>
    <property type="match status" value="1"/>
</dbReference>
<dbReference type="GO" id="GO:0006265">
    <property type="term" value="P:DNA topological change"/>
    <property type="evidence" value="ECO:0007669"/>
    <property type="project" value="InterPro"/>
</dbReference>
<dbReference type="InterPro" id="IPR020568">
    <property type="entry name" value="Ribosomal_Su5_D2-typ_SF"/>
</dbReference>
<dbReference type="Pfam" id="PF01751">
    <property type="entry name" value="Toprim"/>
    <property type="match status" value="1"/>
</dbReference>
<evidence type="ECO:0000256" key="8">
    <source>
        <dbReference type="ARBA" id="ARBA00022840"/>
    </source>
</evidence>
<dbReference type="EMBL" id="MN740292">
    <property type="protein sequence ID" value="QHT98294.1"/>
    <property type="molecule type" value="Genomic_DNA"/>
</dbReference>
<dbReference type="Gene3D" id="3.30.1360.40">
    <property type="match status" value="1"/>
</dbReference>
<dbReference type="AlphaFoldDB" id="A0A6C0IY66"/>
<proteinExistence type="inferred from homology"/>
<dbReference type="Pfam" id="PF00521">
    <property type="entry name" value="DNA_topoisoIV"/>
    <property type="match status" value="1"/>
</dbReference>
<dbReference type="Pfam" id="PF00204">
    <property type="entry name" value="DNA_gyraseB"/>
    <property type="match status" value="1"/>
</dbReference>
<keyword evidence="12" id="KW-0413">Isomerase</keyword>
<dbReference type="InterPro" id="IPR013758">
    <property type="entry name" value="Topo_IIA_A/C_ab"/>
</dbReference>
<dbReference type="InterPro" id="IPR006171">
    <property type="entry name" value="TOPRIM_dom"/>
</dbReference>
<dbReference type="PRINTS" id="PR01158">
    <property type="entry name" value="TOPISMRASEII"/>
</dbReference>
<dbReference type="InterPro" id="IPR002205">
    <property type="entry name" value="Topo_IIA_dom_A"/>
</dbReference>
<dbReference type="PANTHER" id="PTHR10169:SF38">
    <property type="entry name" value="DNA TOPOISOMERASE 2"/>
    <property type="match status" value="1"/>
</dbReference>
<name>A0A6C0IY66_9ZZZZ</name>
<evidence type="ECO:0000256" key="5">
    <source>
        <dbReference type="ARBA" id="ARBA00012895"/>
    </source>
</evidence>
<dbReference type="GO" id="GO:0005524">
    <property type="term" value="F:ATP binding"/>
    <property type="evidence" value="ECO:0007669"/>
    <property type="project" value="UniProtKB-KW"/>
</dbReference>
<evidence type="ECO:0000256" key="11">
    <source>
        <dbReference type="ARBA" id="ARBA00023125"/>
    </source>
</evidence>
<dbReference type="SMART" id="SM00434">
    <property type="entry name" value="TOP4c"/>
    <property type="match status" value="1"/>
</dbReference>
<comment type="catalytic activity">
    <reaction evidence="1">
        <text>ATP-dependent breakage, passage and rejoining of double-stranded DNA.</text>
        <dbReference type="EC" id="5.6.2.2"/>
    </reaction>
</comment>
<dbReference type="GO" id="GO:0005634">
    <property type="term" value="C:nucleus"/>
    <property type="evidence" value="ECO:0007669"/>
    <property type="project" value="TreeGrafter"/>
</dbReference>
<dbReference type="PANTHER" id="PTHR10169">
    <property type="entry name" value="DNA TOPOISOMERASE/GYRASE"/>
    <property type="match status" value="1"/>
</dbReference>
<dbReference type="SUPFAM" id="SSF55874">
    <property type="entry name" value="ATPase domain of HSP90 chaperone/DNA topoisomerase II/histidine kinase"/>
    <property type="match status" value="1"/>
</dbReference>
<dbReference type="InterPro" id="IPR013757">
    <property type="entry name" value="Topo_IIA_A_a_sf"/>
</dbReference>
<comment type="cofactor">
    <cofactor evidence="3">
        <name>Mg(2+)</name>
        <dbReference type="ChEBI" id="CHEBI:18420"/>
    </cofactor>
</comment>
<dbReference type="Gene3D" id="3.30.1490.30">
    <property type="match status" value="1"/>
</dbReference>
<dbReference type="EC" id="5.6.2.2" evidence="5"/>
<sequence length="1073" mass="121377">MESVQKLTHIEHILKRPDSYVGPVDLNVEPYWVLNSNKSQFEKKNLKYSPALLKIFDEILVNAIDRNSMHPKNVTSISVDIDKESGAVTIENNGPLGGIGVRMHEKEGLWNPELTFGHLLTSTNYDDSQKRIVGGRNGYGAKLTNIYSSDFSIVIKDHENKQTYTQKWSKNMTVCEPPKIKKHSGATSSVSVTFIPDWRRFGLSKMENAIYKIFQKRVWDANICTTPNCKVKFNGDVLPKQNLDTYAKMHEGVENVTSVTGDRWSVCIGPSENGLEQVSFVNGICTTKGGTHVDHVASLVASGIIDEMAKKIKLKPQQVKNTFNIFVKATLENPTFSSQVKSECTLKVQDFGSKFEMPKNFVKNVLKTGISDELTALSKFKEMKELAKTDGGARKSKITGIPKLDDANKAGTAQSKKCTLIVTEGDSAKTLAVAGLSVVGRDLYGVFPLRGKCKNVRDASVAQLTGNQEFNDLKKILGLQQGKEYKDVSELRYGRLMIMTDADNDGSHIKGLILNMIDYFWPSLLKLGFVVSMVTPIIKASRGNQTKSFYTDSKFRTWYGNGQPGWRIKYYKGLGTSTSKEAREYFKQIEDLTVKFDTDVMADKSITLAFDKKKADDRKIWLLESTAKDPKELEVPYGNVKQLNITDFVHKDLVNFSLADLKRSIAHVCDGLKPSQRKVMYSCFQKNLTAEMKVAQLAAFVAEKSAYHHGEVSLADTIVKLANDYMGSNNINLLEPCGQFGTRLMGGKDASQTRYIFTRLTSEARKLFDPKDDAILNYLDDDGRSIEPDFYMPTLPMILVNGSEGIGTGFSCYVPPFNPKDIRDNITNVLNGKSIQKMKPWFRGFKGKIMEQDDDSWMTQGVWSSIGRTVKVTELPPGRWTQDYKEHLDTLIEKKIISGFTNNSTTENVDFLIQDYNGKDAVKDLKLQKTLRTSNMHLFHPTKGIHKYQSPELILKDFIELRYEYYKKRKEHLIKVLEAKAQMCDYKSRFVSMVINGDIIVFRRKKQELENQLSGLFPQIGGTYDYLLNIRTVQYTDESVRELLKESEQAKRDLEIMKSTTAMDMWKNDIKNI</sequence>
<dbReference type="Gene3D" id="3.40.50.670">
    <property type="match status" value="1"/>
</dbReference>
<dbReference type="Gene3D" id="3.90.199.10">
    <property type="entry name" value="Topoisomerase II, domain 5"/>
    <property type="match status" value="1"/>
</dbReference>
<dbReference type="GO" id="GO:0000712">
    <property type="term" value="P:resolution of meiotic recombination intermediates"/>
    <property type="evidence" value="ECO:0007669"/>
    <property type="project" value="TreeGrafter"/>
</dbReference>
<evidence type="ECO:0000256" key="4">
    <source>
        <dbReference type="ARBA" id="ARBA00011080"/>
    </source>
</evidence>
<keyword evidence="9" id="KW-0460">Magnesium</keyword>
<dbReference type="GO" id="GO:0046872">
    <property type="term" value="F:metal ion binding"/>
    <property type="evidence" value="ECO:0007669"/>
    <property type="project" value="UniProtKB-KW"/>
</dbReference>
<reference evidence="15" key="1">
    <citation type="journal article" date="2020" name="Nature">
        <title>Giant virus diversity and host interactions through global metagenomics.</title>
        <authorList>
            <person name="Schulz F."/>
            <person name="Roux S."/>
            <person name="Paez-Espino D."/>
            <person name="Jungbluth S."/>
            <person name="Walsh D.A."/>
            <person name="Denef V.J."/>
            <person name="McMahon K.D."/>
            <person name="Konstantinidis K.T."/>
            <person name="Eloe-Fadrosh E.A."/>
            <person name="Kyrpides N.C."/>
            <person name="Woyke T."/>
        </authorList>
    </citation>
    <scope>NUCLEOTIDE SEQUENCE</scope>
    <source>
        <strain evidence="15">GVMAG-M-3300025652-16</strain>
    </source>
</reference>
<comment type="similarity">
    <text evidence="4">Belongs to the type II topoisomerase family.</text>
</comment>
<dbReference type="InterPro" id="IPR014721">
    <property type="entry name" value="Ribsml_uS5_D2-typ_fold_subgr"/>
</dbReference>
<comment type="cofactor">
    <cofactor evidence="2">
        <name>Ca(2+)</name>
        <dbReference type="ChEBI" id="CHEBI:29108"/>
    </cofactor>
</comment>
<dbReference type="Gene3D" id="3.30.230.10">
    <property type="match status" value="1"/>
</dbReference>
<dbReference type="GO" id="GO:0003677">
    <property type="term" value="F:DNA binding"/>
    <property type="evidence" value="ECO:0007669"/>
    <property type="project" value="UniProtKB-KW"/>
</dbReference>
<dbReference type="InterPro" id="IPR001241">
    <property type="entry name" value="Topo_IIA"/>
</dbReference>
<dbReference type="InterPro" id="IPR018522">
    <property type="entry name" value="TopoIIA_CS"/>
</dbReference>
<dbReference type="FunFam" id="3.90.199.10:FF:000002">
    <property type="entry name" value="DNA topoisomerase 2"/>
    <property type="match status" value="1"/>
</dbReference>
<evidence type="ECO:0000256" key="3">
    <source>
        <dbReference type="ARBA" id="ARBA00001946"/>
    </source>
</evidence>
<protein>
    <recommendedName>
        <fullName evidence="5">DNA topoisomerase (ATP-hydrolyzing)</fullName>
        <ecNumber evidence="5">5.6.2.2</ecNumber>
    </recommendedName>
</protein>
<evidence type="ECO:0000256" key="7">
    <source>
        <dbReference type="ARBA" id="ARBA00022741"/>
    </source>
</evidence>
<evidence type="ECO:0000256" key="2">
    <source>
        <dbReference type="ARBA" id="ARBA00001913"/>
    </source>
</evidence>
<evidence type="ECO:0000256" key="6">
    <source>
        <dbReference type="ARBA" id="ARBA00022723"/>
    </source>
</evidence>
<dbReference type="InterPro" id="IPR031660">
    <property type="entry name" value="TOPRIM_C"/>
</dbReference>
<organism evidence="15">
    <name type="scientific">viral metagenome</name>
    <dbReference type="NCBI Taxonomy" id="1070528"/>
    <lineage>
        <taxon>unclassified sequences</taxon>
        <taxon>metagenomes</taxon>
        <taxon>organismal metagenomes</taxon>
    </lineage>
</organism>
<evidence type="ECO:0000256" key="12">
    <source>
        <dbReference type="ARBA" id="ARBA00023235"/>
    </source>
</evidence>
<dbReference type="Pfam" id="PF16898">
    <property type="entry name" value="TOPRIM_C"/>
    <property type="match status" value="1"/>
</dbReference>
<dbReference type="PROSITE" id="PS50880">
    <property type="entry name" value="TOPRIM"/>
    <property type="match status" value="1"/>
</dbReference>
<evidence type="ECO:0000313" key="15">
    <source>
        <dbReference type="EMBL" id="QHT98294.1"/>
    </source>
</evidence>
<dbReference type="GO" id="GO:0003918">
    <property type="term" value="F:DNA topoisomerase type II (double strand cut, ATP-hydrolyzing) activity"/>
    <property type="evidence" value="ECO:0007669"/>
    <property type="project" value="UniProtKB-EC"/>
</dbReference>
<dbReference type="Gene3D" id="3.30.565.10">
    <property type="entry name" value="Histidine kinase-like ATPase, C-terminal domain"/>
    <property type="match status" value="1"/>
</dbReference>
<evidence type="ECO:0000256" key="1">
    <source>
        <dbReference type="ARBA" id="ARBA00000185"/>
    </source>
</evidence>
<dbReference type="InterPro" id="IPR050634">
    <property type="entry name" value="DNA_Topoisomerase_II"/>
</dbReference>
<dbReference type="PROSITE" id="PS52040">
    <property type="entry name" value="TOPO_IIA"/>
    <property type="match status" value="1"/>
</dbReference>